<organism evidence="1 2">
    <name type="scientific">Mikania micrantha</name>
    <name type="common">bitter vine</name>
    <dbReference type="NCBI Taxonomy" id="192012"/>
    <lineage>
        <taxon>Eukaryota</taxon>
        <taxon>Viridiplantae</taxon>
        <taxon>Streptophyta</taxon>
        <taxon>Embryophyta</taxon>
        <taxon>Tracheophyta</taxon>
        <taxon>Spermatophyta</taxon>
        <taxon>Magnoliopsida</taxon>
        <taxon>eudicotyledons</taxon>
        <taxon>Gunneridae</taxon>
        <taxon>Pentapetalae</taxon>
        <taxon>asterids</taxon>
        <taxon>campanulids</taxon>
        <taxon>Asterales</taxon>
        <taxon>Asteraceae</taxon>
        <taxon>Asteroideae</taxon>
        <taxon>Heliantheae alliance</taxon>
        <taxon>Eupatorieae</taxon>
        <taxon>Mikania</taxon>
    </lineage>
</organism>
<sequence>MTHLLTIWQCIPVKMQCEVELAFQSRIEPAGSSVIEYLNCNIMRKSVDGVVFCQDAMQKVKDLENLCLKQALRLKS</sequence>
<comment type="caution">
    <text evidence="1">The sequence shown here is derived from an EMBL/GenBank/DDBJ whole genome shotgun (WGS) entry which is preliminary data.</text>
</comment>
<evidence type="ECO:0000313" key="2">
    <source>
        <dbReference type="Proteomes" id="UP000326396"/>
    </source>
</evidence>
<gene>
    <name evidence="1" type="ORF">E3N88_11837</name>
</gene>
<dbReference type="AlphaFoldDB" id="A0A5N6P575"/>
<accession>A0A5N6P575</accession>
<protein>
    <submittedName>
        <fullName evidence="1">Uncharacterized protein</fullName>
    </submittedName>
</protein>
<dbReference type="EMBL" id="SZYD01000006">
    <property type="protein sequence ID" value="KAD5960365.1"/>
    <property type="molecule type" value="Genomic_DNA"/>
</dbReference>
<proteinExistence type="predicted"/>
<keyword evidence="2" id="KW-1185">Reference proteome</keyword>
<name>A0A5N6P575_9ASTR</name>
<evidence type="ECO:0000313" key="1">
    <source>
        <dbReference type="EMBL" id="KAD5960365.1"/>
    </source>
</evidence>
<dbReference type="Proteomes" id="UP000326396">
    <property type="component" value="Linkage Group LG14"/>
</dbReference>
<reference evidence="1 2" key="1">
    <citation type="submission" date="2019-05" db="EMBL/GenBank/DDBJ databases">
        <title>Mikania micrantha, genome provides insights into the molecular mechanism of rapid growth.</title>
        <authorList>
            <person name="Liu B."/>
        </authorList>
    </citation>
    <scope>NUCLEOTIDE SEQUENCE [LARGE SCALE GENOMIC DNA]</scope>
    <source>
        <strain evidence="1">NLD-2019</strain>
        <tissue evidence="1">Leaf</tissue>
    </source>
</reference>